<accession>A0A6J4MBP1</accession>
<organism evidence="2">
    <name type="scientific">uncultured Nocardioidaceae bacterium</name>
    <dbReference type="NCBI Taxonomy" id="253824"/>
    <lineage>
        <taxon>Bacteria</taxon>
        <taxon>Bacillati</taxon>
        <taxon>Actinomycetota</taxon>
        <taxon>Actinomycetes</taxon>
        <taxon>Propionibacteriales</taxon>
        <taxon>Nocardioidaceae</taxon>
        <taxon>environmental samples</taxon>
    </lineage>
</organism>
<reference evidence="2" key="1">
    <citation type="submission" date="2020-02" db="EMBL/GenBank/DDBJ databases">
        <authorList>
            <person name="Meier V. D."/>
        </authorList>
    </citation>
    <scope>NUCLEOTIDE SEQUENCE</scope>
    <source>
        <strain evidence="2">AVDCRST_MAG29</strain>
    </source>
</reference>
<evidence type="ECO:0000259" key="1">
    <source>
        <dbReference type="Pfam" id="PF18859"/>
    </source>
</evidence>
<gene>
    <name evidence="2" type="ORF">AVDCRST_MAG29-2453</name>
</gene>
<dbReference type="AlphaFoldDB" id="A0A6J4MBP1"/>
<evidence type="ECO:0000313" key="2">
    <source>
        <dbReference type="EMBL" id="CAA9354054.1"/>
    </source>
</evidence>
<name>A0A6J4MBP1_9ACTN</name>
<dbReference type="NCBIfam" id="NF041024">
    <property type="entry name" value="acVLRF1_NCBI"/>
    <property type="match status" value="1"/>
</dbReference>
<dbReference type="SUPFAM" id="SSF53137">
    <property type="entry name" value="Translational machinery components"/>
    <property type="match status" value="1"/>
</dbReference>
<proteinExistence type="predicted"/>
<dbReference type="InterPro" id="IPR042226">
    <property type="entry name" value="eFR1_2_sf"/>
</dbReference>
<dbReference type="InterPro" id="IPR040783">
    <property type="entry name" value="VLRF1"/>
</dbReference>
<dbReference type="Gene3D" id="3.30.420.60">
    <property type="entry name" value="eRF1 domain 2"/>
    <property type="match status" value="1"/>
</dbReference>
<feature type="domain" description="Actinobacteria/chloroflexi VLRF1 release factor" evidence="1">
    <location>
        <begin position="70"/>
        <end position="195"/>
    </location>
</feature>
<sequence>MVVPAERLPGWVERFGGRHGRLSWTAPDQSVTEVHAADGAAAILLWPLPGQPVTDPHGLAARCLAAEPRNVVLVRRGGWAVGTALGSELALSRCGTRYVQGKTKAGGWSQQRYARRRAQQADSLLDAAEGGVREVLAGTTGPVVLGGDRALLDRLLRQLADTDVPARVVPRRLDVPDPRLRVLRRAVVDAGAVYIDLNELA</sequence>
<protein>
    <recommendedName>
        <fullName evidence="1">Actinobacteria/chloroflexi VLRF1 release factor domain-containing protein</fullName>
    </recommendedName>
</protein>
<dbReference type="EMBL" id="CADCUG010000143">
    <property type="protein sequence ID" value="CAA9354054.1"/>
    <property type="molecule type" value="Genomic_DNA"/>
</dbReference>
<dbReference type="Pfam" id="PF18859">
    <property type="entry name" value="acVLRF1"/>
    <property type="match status" value="1"/>
</dbReference>